<evidence type="ECO:0000259" key="2">
    <source>
        <dbReference type="Pfam" id="PF00535"/>
    </source>
</evidence>
<dbReference type="InterPro" id="IPR050834">
    <property type="entry name" value="Glycosyltransf_2"/>
</dbReference>
<dbReference type="Gene3D" id="3.90.550.10">
    <property type="entry name" value="Spore Coat Polysaccharide Biosynthesis Protein SpsA, Chain A"/>
    <property type="match status" value="1"/>
</dbReference>
<keyword evidence="1" id="KW-1133">Transmembrane helix</keyword>
<feature type="transmembrane region" description="Helical" evidence="1">
    <location>
        <begin position="265"/>
        <end position="285"/>
    </location>
</feature>
<dbReference type="AlphaFoldDB" id="A0A8S0WAC8"/>
<reference evidence="3 4" key="1">
    <citation type="submission" date="2020-02" db="EMBL/GenBank/DDBJ databases">
        <authorList>
            <person name="Hogendoorn C."/>
        </authorList>
    </citation>
    <scope>NUCLEOTIDE SEQUENCE [LARGE SCALE GENOMIC DNA]</scope>
    <source>
        <strain evidence="3">METHB21</strain>
    </source>
</reference>
<gene>
    <name evidence="3" type="ORF">METHB2_260028</name>
</gene>
<keyword evidence="4" id="KW-1185">Reference proteome</keyword>
<dbReference type="Proteomes" id="UP000494216">
    <property type="component" value="Unassembled WGS sequence"/>
</dbReference>
<name>A0A8S0WAC8_9GAMM</name>
<dbReference type="PANTHER" id="PTHR43685:SF2">
    <property type="entry name" value="GLYCOSYLTRANSFERASE 2-LIKE DOMAIN-CONTAINING PROTEIN"/>
    <property type="match status" value="1"/>
</dbReference>
<keyword evidence="1" id="KW-0812">Transmembrane</keyword>
<accession>A0A8S0WAC8</accession>
<evidence type="ECO:0000313" key="4">
    <source>
        <dbReference type="Proteomes" id="UP000494216"/>
    </source>
</evidence>
<keyword evidence="1" id="KW-0472">Membrane</keyword>
<dbReference type="InterPro" id="IPR029044">
    <property type="entry name" value="Nucleotide-diphossugar_trans"/>
</dbReference>
<evidence type="ECO:0000256" key="1">
    <source>
        <dbReference type="SAM" id="Phobius"/>
    </source>
</evidence>
<feature type="domain" description="Glycosyltransferase 2-like" evidence="2">
    <location>
        <begin position="4"/>
        <end position="141"/>
    </location>
</feature>
<proteinExistence type="predicted"/>
<dbReference type="SUPFAM" id="SSF53448">
    <property type="entry name" value="Nucleotide-diphospho-sugar transferases"/>
    <property type="match status" value="1"/>
</dbReference>
<dbReference type="RefSeq" id="WP_174625573.1">
    <property type="nucleotide sequence ID" value="NZ_CADCXN010000054.1"/>
</dbReference>
<dbReference type="PANTHER" id="PTHR43685">
    <property type="entry name" value="GLYCOSYLTRANSFERASE"/>
    <property type="match status" value="1"/>
</dbReference>
<dbReference type="CDD" id="cd00761">
    <property type="entry name" value="Glyco_tranf_GTA_type"/>
    <property type="match status" value="1"/>
</dbReference>
<evidence type="ECO:0000313" key="3">
    <source>
        <dbReference type="EMBL" id="CAA9890649.1"/>
    </source>
</evidence>
<protein>
    <recommendedName>
        <fullName evidence="2">Glycosyltransferase 2-like domain-containing protein</fullName>
    </recommendedName>
</protein>
<dbReference type="InterPro" id="IPR001173">
    <property type="entry name" value="Glyco_trans_2-like"/>
</dbReference>
<dbReference type="EMBL" id="CADCXN010000054">
    <property type="protein sequence ID" value="CAA9890649.1"/>
    <property type="molecule type" value="Genomic_DNA"/>
</dbReference>
<sequence length="308" mass="36114">MKLSIIIPTLNRPSDLRNALDSISKQTLLPNEVIVIDQSDNDLSKEVVGIFNQQSKNKDLVYIWHHRAEKSSAKARNEGFRLSSGDLVFFTDDDIVFDPDYIKNVVRCFNTNPDVGCVSGSVVIKSSPKGLKWNIRSFLMRTFMISFFNGKMTPSGFGFPIFLHEIKKITQVELLAGYSMNFRRKLLEDNAFDEWFTGYSFREDVELSYRMSRITKIVMIPDARFEHIHSQLNRMNSSHLKRMEFKNYRYLFLKHKNKRIFSKLLFYYSIAGLIFIDFLEFLFSFKKEKYQSFQSSILSVWEMALGRL</sequence>
<organism evidence="3 4">
    <name type="scientific">Candidatus Methylobacter favarea</name>
    <dbReference type="NCBI Taxonomy" id="2707345"/>
    <lineage>
        <taxon>Bacteria</taxon>
        <taxon>Pseudomonadati</taxon>
        <taxon>Pseudomonadota</taxon>
        <taxon>Gammaproteobacteria</taxon>
        <taxon>Methylococcales</taxon>
        <taxon>Methylococcaceae</taxon>
        <taxon>Methylobacter</taxon>
    </lineage>
</organism>
<comment type="caution">
    <text evidence="3">The sequence shown here is derived from an EMBL/GenBank/DDBJ whole genome shotgun (WGS) entry which is preliminary data.</text>
</comment>
<dbReference type="Pfam" id="PF00535">
    <property type="entry name" value="Glycos_transf_2"/>
    <property type="match status" value="1"/>
</dbReference>